<evidence type="ECO:0008006" key="9">
    <source>
        <dbReference type="Google" id="ProtNLM"/>
    </source>
</evidence>
<evidence type="ECO:0000313" key="7">
    <source>
        <dbReference type="EnsemblPlants" id="Kaladp0062s0224.1.v1.1.CDS.1"/>
    </source>
</evidence>
<feature type="signal peptide" evidence="6">
    <location>
        <begin position="1"/>
        <end position="25"/>
    </location>
</feature>
<feature type="chain" id="PRO_5029728482" description="S-protein homolog" evidence="6">
    <location>
        <begin position="26"/>
        <end position="135"/>
    </location>
</feature>
<dbReference type="AlphaFoldDB" id="A0A7N0UE18"/>
<protein>
    <recommendedName>
        <fullName evidence="9">S-protein homolog</fullName>
    </recommendedName>
</protein>
<dbReference type="GO" id="GO:0005576">
    <property type="term" value="C:extracellular region"/>
    <property type="evidence" value="ECO:0007669"/>
    <property type="project" value="UniProtKB-SubCell"/>
</dbReference>
<dbReference type="GO" id="GO:0060320">
    <property type="term" value="P:rejection of self pollen"/>
    <property type="evidence" value="ECO:0007669"/>
    <property type="project" value="UniProtKB-KW"/>
</dbReference>
<dbReference type="Proteomes" id="UP000594263">
    <property type="component" value="Unplaced"/>
</dbReference>
<dbReference type="Gramene" id="Kaladp0062s0224.1.v1.1">
    <property type="protein sequence ID" value="Kaladp0062s0224.1.v1.1.CDS.1"/>
    <property type="gene ID" value="Kaladp0062s0224.v1.1"/>
</dbReference>
<keyword evidence="8" id="KW-1185">Reference proteome</keyword>
<keyword evidence="4" id="KW-0964">Secreted</keyword>
<evidence type="ECO:0000256" key="1">
    <source>
        <dbReference type="ARBA" id="ARBA00004613"/>
    </source>
</evidence>
<name>A0A7N0UE18_KALFE</name>
<evidence type="ECO:0000256" key="4">
    <source>
        <dbReference type="ARBA" id="ARBA00022525"/>
    </source>
</evidence>
<dbReference type="InterPro" id="IPR010264">
    <property type="entry name" value="Self-incomp_S1"/>
</dbReference>
<dbReference type="EnsemblPlants" id="Kaladp0062s0224.1.v1.1">
    <property type="protein sequence ID" value="Kaladp0062s0224.1.v1.1.CDS.1"/>
    <property type="gene ID" value="Kaladp0062s0224.v1.1"/>
</dbReference>
<keyword evidence="5 6" id="KW-0732">Signal</keyword>
<accession>A0A7N0UE18</accession>
<comment type="similarity">
    <text evidence="2">Belongs to the plant self-incompatibility (S1) protein family.</text>
</comment>
<proteinExistence type="inferred from homology"/>
<reference evidence="7" key="1">
    <citation type="submission" date="2021-01" db="UniProtKB">
        <authorList>
            <consortium name="EnsemblPlants"/>
        </authorList>
    </citation>
    <scope>IDENTIFICATION</scope>
</reference>
<organism evidence="7 8">
    <name type="scientific">Kalanchoe fedtschenkoi</name>
    <name type="common">Lavender scallops</name>
    <name type="synonym">South American air plant</name>
    <dbReference type="NCBI Taxonomy" id="63787"/>
    <lineage>
        <taxon>Eukaryota</taxon>
        <taxon>Viridiplantae</taxon>
        <taxon>Streptophyta</taxon>
        <taxon>Embryophyta</taxon>
        <taxon>Tracheophyta</taxon>
        <taxon>Spermatophyta</taxon>
        <taxon>Magnoliopsida</taxon>
        <taxon>eudicotyledons</taxon>
        <taxon>Gunneridae</taxon>
        <taxon>Pentapetalae</taxon>
        <taxon>Saxifragales</taxon>
        <taxon>Crassulaceae</taxon>
        <taxon>Kalanchoe</taxon>
    </lineage>
</organism>
<sequence>MKMRNTLCALMIVLVLHNQLEESEGQGNLQLVIVNGFGNADMTVHCSMGAQDFGFLKVPANQNYVLSFAPNGAQVICYIQFALVEKSFVAFQSSDLEWCNAGGGKCQWRAHVYHPCKLNPQTGQYDVCVEWREGW</sequence>
<evidence type="ECO:0000256" key="5">
    <source>
        <dbReference type="ARBA" id="ARBA00022729"/>
    </source>
</evidence>
<evidence type="ECO:0000256" key="6">
    <source>
        <dbReference type="SAM" id="SignalP"/>
    </source>
</evidence>
<evidence type="ECO:0000256" key="2">
    <source>
        <dbReference type="ARBA" id="ARBA00005581"/>
    </source>
</evidence>
<evidence type="ECO:0000313" key="8">
    <source>
        <dbReference type="Proteomes" id="UP000594263"/>
    </source>
</evidence>
<keyword evidence="3" id="KW-0713">Self-incompatibility</keyword>
<dbReference type="Pfam" id="PF05938">
    <property type="entry name" value="Self-incomp_S1"/>
    <property type="match status" value="1"/>
</dbReference>
<comment type="subcellular location">
    <subcellularLocation>
        <location evidence="1">Secreted</location>
    </subcellularLocation>
</comment>
<evidence type="ECO:0000256" key="3">
    <source>
        <dbReference type="ARBA" id="ARBA00022471"/>
    </source>
</evidence>